<feature type="domain" description="Endonuclease/exonuclease/phosphatase" evidence="1">
    <location>
        <begin position="209"/>
        <end position="534"/>
    </location>
</feature>
<feature type="domain" description="AIR9-like A9" evidence="2">
    <location>
        <begin position="119"/>
        <end position="161"/>
    </location>
</feature>
<accession>A0A7S0EHP9</accession>
<evidence type="ECO:0008006" key="4">
    <source>
        <dbReference type="Google" id="ProtNLM"/>
    </source>
</evidence>
<dbReference type="Pfam" id="PF03372">
    <property type="entry name" value="Exo_endo_phos"/>
    <property type="match status" value="1"/>
</dbReference>
<dbReference type="SUPFAM" id="SSF56219">
    <property type="entry name" value="DNase I-like"/>
    <property type="match status" value="1"/>
</dbReference>
<dbReference type="GO" id="GO:0000175">
    <property type="term" value="F:3'-5'-RNA exonuclease activity"/>
    <property type="evidence" value="ECO:0007669"/>
    <property type="project" value="TreeGrafter"/>
</dbReference>
<dbReference type="InterPro" id="IPR056284">
    <property type="entry name" value="AIR9-like_A9"/>
</dbReference>
<evidence type="ECO:0000313" key="3">
    <source>
        <dbReference type="EMBL" id="CAD8483952.1"/>
    </source>
</evidence>
<gene>
    <name evidence="3" type="ORF">PANT1444_LOCUS8214</name>
</gene>
<dbReference type="PANTHER" id="PTHR12121:SF34">
    <property type="entry name" value="PROTEIN ANGEL"/>
    <property type="match status" value="1"/>
</dbReference>
<dbReference type="InterPro" id="IPR005135">
    <property type="entry name" value="Endo/exonuclease/phosphatase"/>
</dbReference>
<evidence type="ECO:0000259" key="1">
    <source>
        <dbReference type="Pfam" id="PF03372"/>
    </source>
</evidence>
<reference evidence="3" key="1">
    <citation type="submission" date="2021-01" db="EMBL/GenBank/DDBJ databases">
        <authorList>
            <person name="Corre E."/>
            <person name="Pelletier E."/>
            <person name="Niang G."/>
            <person name="Scheremetjew M."/>
            <person name="Finn R."/>
            <person name="Kale V."/>
            <person name="Holt S."/>
            <person name="Cochrane G."/>
            <person name="Meng A."/>
            <person name="Brown T."/>
            <person name="Cohen L."/>
        </authorList>
    </citation>
    <scope>NUCLEOTIDE SEQUENCE</scope>
    <source>
        <strain evidence="3">CCMP1374</strain>
    </source>
</reference>
<sequence length="545" mass="61294">MDTSDPPPLAVHRLRLISDQPVEGCELVPDVFMLNGISPLSVRLEYKWYRCMDKMACSWCGKTPVVMQRLTDDTYFCSTQCFLNAWPGHQAQHRIGLTVSKGTGDKFHGPGQSNGPEASTEQKWIEVANTNAYTPTQEDIGHTLKLACTPYHPDGSKGIAKTLKTNYVIAPPPPPPPRRMLIVRNNVVVSVGKPGQFRTNMNRLGFTLVTYNCLAEIYATSEVYPYCPAWALPWNYRRRNILRELVAYHADIMCLQEVQADHYENFLEPELAKYNYAGLYKCKTREFMGQYGKMDGCAMFYRRDKFSILPGGAHDVEFNSIARMRHGNDKRLLNRLLRDNVAQIVAFEVNMAGQTHPGGRRQVCIANTHINASVEFADVKLWQTQHLLMEVERMMTQISGSINTLPMVLAGDFNSLPGSDPHTLLSSGGVTLGEASDLARDLHGVVRDLPLRHALPLRSALATVGAHVNASAESHELQKMEPPYTNFTAHFVGTLDYMWYTYDRLSVGGLMEMVEDRLVQETTALPSPTFSSDHVPLLAEYYFKR</sequence>
<evidence type="ECO:0000259" key="2">
    <source>
        <dbReference type="Pfam" id="PF23197"/>
    </source>
</evidence>
<dbReference type="PANTHER" id="PTHR12121">
    <property type="entry name" value="CARBON CATABOLITE REPRESSOR PROTEIN 4"/>
    <property type="match status" value="1"/>
</dbReference>
<dbReference type="InterPro" id="IPR036691">
    <property type="entry name" value="Endo/exonu/phosph_ase_sf"/>
</dbReference>
<dbReference type="Pfam" id="PF23197">
    <property type="entry name" value="IG_AIR9"/>
    <property type="match status" value="1"/>
</dbReference>
<dbReference type="EMBL" id="HBEP01014468">
    <property type="protein sequence ID" value="CAD8483952.1"/>
    <property type="molecule type" value="Transcribed_RNA"/>
</dbReference>
<dbReference type="Gene3D" id="3.60.10.10">
    <property type="entry name" value="Endonuclease/exonuclease/phosphatase"/>
    <property type="match status" value="1"/>
</dbReference>
<proteinExistence type="predicted"/>
<dbReference type="InterPro" id="IPR050410">
    <property type="entry name" value="CCR4/nocturin_mRNA_transcr"/>
</dbReference>
<name>A0A7S0EHP9_9EUKA</name>
<organism evidence="3">
    <name type="scientific">Phaeocystis antarctica</name>
    <dbReference type="NCBI Taxonomy" id="33657"/>
    <lineage>
        <taxon>Eukaryota</taxon>
        <taxon>Haptista</taxon>
        <taxon>Haptophyta</taxon>
        <taxon>Prymnesiophyceae</taxon>
        <taxon>Phaeocystales</taxon>
        <taxon>Phaeocystaceae</taxon>
        <taxon>Phaeocystis</taxon>
    </lineage>
</organism>
<dbReference type="AlphaFoldDB" id="A0A7S0EHP9"/>
<protein>
    <recommendedName>
        <fullName evidence="4">Endonuclease/exonuclease/phosphatase domain-containing protein</fullName>
    </recommendedName>
</protein>